<protein>
    <submittedName>
        <fullName evidence="2">Uncharacterized protein</fullName>
    </submittedName>
</protein>
<comment type="caution">
    <text evidence="2">The sequence shown here is derived from an EMBL/GenBank/DDBJ whole genome shotgun (WGS) entry which is preliminary data.</text>
</comment>
<gene>
    <name evidence="2" type="ORF">C7I55_25830</name>
</gene>
<feature type="transmembrane region" description="Helical" evidence="1">
    <location>
        <begin position="41"/>
        <end position="61"/>
    </location>
</feature>
<keyword evidence="3" id="KW-1185">Reference proteome</keyword>
<accession>A0A2P7QEY4</accession>
<evidence type="ECO:0000313" key="3">
    <source>
        <dbReference type="Proteomes" id="UP000241167"/>
    </source>
</evidence>
<proteinExistence type="predicted"/>
<dbReference type="EMBL" id="PXYI01000013">
    <property type="protein sequence ID" value="PSJ36494.1"/>
    <property type="molecule type" value="Genomic_DNA"/>
</dbReference>
<name>A0A2P7QEY4_9SPHN</name>
<evidence type="ECO:0000256" key="1">
    <source>
        <dbReference type="SAM" id="Phobius"/>
    </source>
</evidence>
<organism evidence="2 3">
    <name type="scientific">Allosphingosinicella deserti</name>
    <dbReference type="NCBI Taxonomy" id="2116704"/>
    <lineage>
        <taxon>Bacteria</taxon>
        <taxon>Pseudomonadati</taxon>
        <taxon>Pseudomonadota</taxon>
        <taxon>Alphaproteobacteria</taxon>
        <taxon>Sphingomonadales</taxon>
        <taxon>Sphingomonadaceae</taxon>
        <taxon>Allosphingosinicella</taxon>
    </lineage>
</organism>
<dbReference type="AlphaFoldDB" id="A0A2P7QEY4"/>
<keyword evidence="1" id="KW-0472">Membrane</keyword>
<dbReference type="Proteomes" id="UP000241167">
    <property type="component" value="Unassembled WGS sequence"/>
</dbReference>
<reference evidence="2 3" key="1">
    <citation type="submission" date="2018-03" db="EMBL/GenBank/DDBJ databases">
        <title>The draft genome of Sphingosinicella sp. GL-C-18.</title>
        <authorList>
            <person name="Liu L."/>
            <person name="Li L."/>
            <person name="Liang L."/>
            <person name="Zhang X."/>
            <person name="Wang T."/>
        </authorList>
    </citation>
    <scope>NUCLEOTIDE SEQUENCE [LARGE SCALE GENOMIC DNA]</scope>
    <source>
        <strain evidence="2 3">GL-C-18</strain>
    </source>
</reference>
<evidence type="ECO:0000313" key="2">
    <source>
        <dbReference type="EMBL" id="PSJ36494.1"/>
    </source>
</evidence>
<sequence length="76" mass="8374">MRKVFVMVIGASVLSVSALLVVAFWALTAMSAYYAMFFESLLGVGITIALACSSWVSLAAFNRVVRPWWRRVSARA</sequence>
<keyword evidence="1" id="KW-1133">Transmembrane helix</keyword>
<keyword evidence="1" id="KW-0812">Transmembrane</keyword>